<keyword evidence="1" id="KW-1133">Transmembrane helix</keyword>
<dbReference type="Proteomes" id="UP000276249">
    <property type="component" value="Unassembled WGS sequence"/>
</dbReference>
<evidence type="ECO:0000256" key="1">
    <source>
        <dbReference type="SAM" id="Phobius"/>
    </source>
</evidence>
<dbReference type="AlphaFoldDB" id="A0ABD7ITF2"/>
<accession>A0ABD7ITF2</accession>
<keyword evidence="1" id="KW-0472">Membrane</keyword>
<evidence type="ECO:0000313" key="2">
    <source>
        <dbReference type="EMBL" id="RMW51760.1"/>
    </source>
</evidence>
<dbReference type="RefSeq" id="WP_122217525.1">
    <property type="nucleotide sequence ID" value="NZ_RDCJ01000020.1"/>
</dbReference>
<evidence type="ECO:0000313" key="3">
    <source>
        <dbReference type="Proteomes" id="UP000276249"/>
    </source>
</evidence>
<sequence>MAHINWKLIIGGFVALGVIPIILLVCMHFLNSVFLGDSSNDGWLGFWGGYLGALLGLYGVQMQLKSEQKTRLDDNHPKFYLFFRMSFEPSKKVYVHSCQPREFLGSKDHQKKMKFESKYFYSDSNFISIINSNKKNVYDISILVTSLVADNNVCSKYKKSSANINGKEGKGDNSEWDSFKRDTKNWSLVHESIKASNLESTENELLLVTYAQLYNYPNEIQSIDIIFHTNSNEIGLAMFELIKDKNGILKLSNVPKVEYFQEGVVTHDLSEKEKLFNENYKNTDIMVVDENNKEPFIWEKGRQNNKR</sequence>
<feature type="transmembrane region" description="Helical" evidence="1">
    <location>
        <begin position="7"/>
        <end position="30"/>
    </location>
</feature>
<comment type="caution">
    <text evidence="2">The sequence shown here is derived from an EMBL/GenBank/DDBJ whole genome shotgun (WGS) entry which is preliminary data.</text>
</comment>
<gene>
    <name evidence="2" type="ORF">D6U18_01735</name>
</gene>
<proteinExistence type="predicted"/>
<dbReference type="EMBL" id="RDCJ01000020">
    <property type="protein sequence ID" value="RMW51760.1"/>
    <property type="molecule type" value="Genomic_DNA"/>
</dbReference>
<feature type="transmembrane region" description="Helical" evidence="1">
    <location>
        <begin position="42"/>
        <end position="60"/>
    </location>
</feature>
<name>A0ABD7ITF2_LACPE</name>
<keyword evidence="1" id="KW-0812">Transmembrane</keyword>
<reference evidence="2 3" key="1">
    <citation type="submission" date="2018-10" db="EMBL/GenBank/DDBJ databases">
        <title>Genome sequences of five Lactobacillus pentosus strains isolated from brines of traditionally fermented spanish-style green table olives and differences between them.</title>
        <authorList>
            <person name="Jimenez Diaz R."/>
        </authorList>
    </citation>
    <scope>NUCLEOTIDE SEQUENCE [LARGE SCALE GENOMIC DNA]</scope>
    <source>
        <strain evidence="2 3">IG10</strain>
    </source>
</reference>
<protein>
    <submittedName>
        <fullName evidence="2">Uncharacterized protein</fullName>
    </submittedName>
</protein>
<organism evidence="2 3">
    <name type="scientific">Lactiplantibacillus pentosus</name>
    <name type="common">Lactobacillus pentosus</name>
    <dbReference type="NCBI Taxonomy" id="1589"/>
    <lineage>
        <taxon>Bacteria</taxon>
        <taxon>Bacillati</taxon>
        <taxon>Bacillota</taxon>
        <taxon>Bacilli</taxon>
        <taxon>Lactobacillales</taxon>
        <taxon>Lactobacillaceae</taxon>
        <taxon>Lactiplantibacillus</taxon>
    </lineage>
</organism>